<dbReference type="AlphaFoldDB" id="B9XCT4"/>
<reference evidence="1 2" key="1">
    <citation type="journal article" date="2011" name="J. Bacteriol.">
        <title>Genome sequence of 'Pedosphaera parvula' Ellin514, an aerobic Verrucomicrobial isolate from pasture soil.</title>
        <authorList>
            <person name="Kant R."/>
            <person name="van Passel M.W."/>
            <person name="Sangwan P."/>
            <person name="Palva A."/>
            <person name="Lucas S."/>
            <person name="Copeland A."/>
            <person name="Lapidus A."/>
            <person name="Glavina Del Rio T."/>
            <person name="Dalin E."/>
            <person name="Tice H."/>
            <person name="Bruce D."/>
            <person name="Goodwin L."/>
            <person name="Pitluck S."/>
            <person name="Chertkov O."/>
            <person name="Larimer F.W."/>
            <person name="Land M.L."/>
            <person name="Hauser L."/>
            <person name="Brettin T.S."/>
            <person name="Detter J.C."/>
            <person name="Han S."/>
            <person name="de Vos W.M."/>
            <person name="Janssen P.H."/>
            <person name="Smidt H."/>
        </authorList>
    </citation>
    <scope>NUCLEOTIDE SEQUENCE [LARGE SCALE GENOMIC DNA]</scope>
    <source>
        <strain evidence="1 2">Ellin514</strain>
    </source>
</reference>
<sequence>MDLVLPGIQVVEQTLRVERTTGAGYGNKYSQMRAFFIILSKA</sequence>
<protein>
    <submittedName>
        <fullName evidence="1">Uncharacterized protein</fullName>
    </submittedName>
</protein>
<proteinExistence type="predicted"/>
<name>B9XCT4_PEDPL</name>
<organism evidence="1 2">
    <name type="scientific">Pedosphaera parvula (strain Ellin514)</name>
    <dbReference type="NCBI Taxonomy" id="320771"/>
    <lineage>
        <taxon>Bacteria</taxon>
        <taxon>Pseudomonadati</taxon>
        <taxon>Verrucomicrobiota</taxon>
        <taxon>Pedosphaerae</taxon>
        <taxon>Pedosphaerales</taxon>
        <taxon>Pedosphaeraceae</taxon>
        <taxon>Pedosphaera</taxon>
    </lineage>
</organism>
<keyword evidence="2" id="KW-1185">Reference proteome</keyword>
<accession>B9XCT4</accession>
<dbReference type="STRING" id="320771.Cflav_PD4915"/>
<dbReference type="Proteomes" id="UP000003688">
    <property type="component" value="Unassembled WGS sequence"/>
</dbReference>
<comment type="caution">
    <text evidence="1">The sequence shown here is derived from an EMBL/GenBank/DDBJ whole genome shotgun (WGS) entry which is preliminary data.</text>
</comment>
<evidence type="ECO:0000313" key="1">
    <source>
        <dbReference type="EMBL" id="EEF62280.1"/>
    </source>
</evidence>
<dbReference type="EMBL" id="ABOX02000005">
    <property type="protein sequence ID" value="EEF62280.1"/>
    <property type="molecule type" value="Genomic_DNA"/>
</dbReference>
<gene>
    <name evidence="1" type="ORF">Cflav_PD4915</name>
</gene>
<evidence type="ECO:0000313" key="2">
    <source>
        <dbReference type="Proteomes" id="UP000003688"/>
    </source>
</evidence>